<comment type="cofactor">
    <cofactor evidence="8">
        <name>Zn(2+)</name>
        <dbReference type="ChEBI" id="CHEBI:29105"/>
    </cofactor>
    <text evidence="8">Binds 1 zinc ion per subunit.</text>
</comment>
<keyword evidence="4 8" id="KW-0479">Metal-binding</keyword>
<dbReference type="EC" id="5.3.1.8" evidence="3"/>
<evidence type="ECO:0000256" key="6">
    <source>
        <dbReference type="ARBA" id="ARBA00023235"/>
    </source>
</evidence>
<accession>A0A179CXJ4</accession>
<dbReference type="InterPro" id="IPR001250">
    <property type="entry name" value="Man6P_Isoase-1"/>
</dbReference>
<comment type="catalytic activity">
    <reaction evidence="1">
        <text>D-mannose 6-phosphate = D-fructose 6-phosphate</text>
        <dbReference type="Rhea" id="RHEA:12356"/>
        <dbReference type="ChEBI" id="CHEBI:58735"/>
        <dbReference type="ChEBI" id="CHEBI:61527"/>
        <dbReference type="EC" id="5.3.1.8"/>
    </reaction>
</comment>
<dbReference type="NCBIfam" id="TIGR00218">
    <property type="entry name" value="manA"/>
    <property type="match status" value="1"/>
</dbReference>
<feature type="binding site" evidence="8">
    <location>
        <position position="100"/>
    </location>
    <ligand>
        <name>Zn(2+)</name>
        <dbReference type="ChEBI" id="CHEBI:29105"/>
    </ligand>
</feature>
<dbReference type="SUPFAM" id="SSF51182">
    <property type="entry name" value="RmlC-like cupins"/>
    <property type="match status" value="1"/>
</dbReference>
<evidence type="ECO:0000256" key="3">
    <source>
        <dbReference type="ARBA" id="ARBA00011956"/>
    </source>
</evidence>
<evidence type="ECO:0000259" key="9">
    <source>
        <dbReference type="Pfam" id="PF20511"/>
    </source>
</evidence>
<dbReference type="GO" id="GO:0004476">
    <property type="term" value="F:mannose-6-phosphate isomerase activity"/>
    <property type="evidence" value="ECO:0007669"/>
    <property type="project" value="UniProtKB-EC"/>
</dbReference>
<dbReference type="InterPro" id="IPR016305">
    <property type="entry name" value="Mannose-6-P_Isomerase"/>
</dbReference>
<evidence type="ECO:0000256" key="2">
    <source>
        <dbReference type="ARBA" id="ARBA00010772"/>
    </source>
</evidence>
<evidence type="ECO:0000256" key="4">
    <source>
        <dbReference type="ARBA" id="ARBA00022723"/>
    </source>
</evidence>
<dbReference type="Gene3D" id="1.10.441.10">
    <property type="entry name" value="Phosphomannose Isomerase, domain 2"/>
    <property type="match status" value="1"/>
</dbReference>
<organism evidence="10 11">
    <name type="scientific">Bibersteinia trehalosi Y31</name>
    <dbReference type="NCBI Taxonomy" id="1261658"/>
    <lineage>
        <taxon>Bacteria</taxon>
        <taxon>Pseudomonadati</taxon>
        <taxon>Pseudomonadota</taxon>
        <taxon>Gammaproteobacteria</taxon>
        <taxon>Pasteurellales</taxon>
        <taxon>Pasteurellaceae</taxon>
        <taxon>Bibersteinia</taxon>
    </lineage>
</organism>
<dbReference type="Proteomes" id="UP000078358">
    <property type="component" value="Unassembled WGS sequence"/>
</dbReference>
<feature type="binding site" evidence="8">
    <location>
        <position position="264"/>
    </location>
    <ligand>
        <name>Zn(2+)</name>
        <dbReference type="ChEBI" id="CHEBI:29105"/>
    </ligand>
</feature>
<evidence type="ECO:0000256" key="5">
    <source>
        <dbReference type="ARBA" id="ARBA00022833"/>
    </source>
</evidence>
<dbReference type="RefSeq" id="WP_064318659.1">
    <property type="nucleotide sequence ID" value="NZ_JACI01000002.1"/>
</dbReference>
<dbReference type="InterPro" id="IPR018050">
    <property type="entry name" value="Pmannose_isomerase-type1_CS"/>
</dbReference>
<dbReference type="Gene3D" id="2.60.120.10">
    <property type="entry name" value="Jelly Rolls"/>
    <property type="match status" value="2"/>
</dbReference>
<keyword evidence="5 8" id="KW-0862">Zinc</keyword>
<feature type="binding site" evidence="8">
    <location>
        <position position="135"/>
    </location>
    <ligand>
        <name>Zn(2+)</name>
        <dbReference type="ChEBI" id="CHEBI:29105"/>
    </ligand>
</feature>
<evidence type="ECO:0000313" key="10">
    <source>
        <dbReference type="EMBL" id="OAQ14228.1"/>
    </source>
</evidence>
<dbReference type="PRINTS" id="PR00714">
    <property type="entry name" value="MAN6PISMRASE"/>
</dbReference>
<dbReference type="PANTHER" id="PTHR10309:SF0">
    <property type="entry name" value="MANNOSE-6-PHOSPHATE ISOMERASE"/>
    <property type="match status" value="1"/>
</dbReference>
<comment type="caution">
    <text evidence="10">The sequence shown here is derived from an EMBL/GenBank/DDBJ whole genome shotgun (WGS) entry which is preliminary data.</text>
</comment>
<dbReference type="GO" id="GO:0005829">
    <property type="term" value="C:cytosol"/>
    <property type="evidence" value="ECO:0007669"/>
    <property type="project" value="TreeGrafter"/>
</dbReference>
<sequence length="402" mass="44779">MIFKLQGSYQHYAWGGSDFIPCWQQLAMQTPHKPYAEYWLGAHPSSPSLITAGQDSLSLDQLLAAHPELLGTKSREQFGDELPFLLKILDVKQPLSIQLHPTKAQAEQGFERENQAGIALDAPNRTYKDRNHKPEMMIALSDFWLLHGFQPIEQIKVNLSCHSSLQPLKILLENQGLEALYKQIMLAEQAKLAEWLLPIIHARKSDFNAGKIALYEPDYWLLYAMQAMDIHEEKLDAGLLCFYLFNIVNVKKGEGIYQGAGLPHAYLRGQCIELMAASDNVIRGGLTPKYIDIPALLQTVDYCEIVPQLIAPAPQITGQCYLYPTPAAKDFALQHLAFGASEAYSQAIENAAILLVMEGIIEASEQDNIYRLKQGEALFIGANSTLNLTVQQAGYAVLATLP</sequence>
<reference evidence="10 11" key="1">
    <citation type="submission" date="2014-01" db="EMBL/GenBank/DDBJ databases">
        <authorList>
            <person name="Zuccon D."/>
        </authorList>
    </citation>
    <scope>NUCLEOTIDE SEQUENCE [LARGE SCALE GENOMIC DNA]</scope>
    <source>
        <strain evidence="10 11">Y31</strain>
    </source>
</reference>
<keyword evidence="6 10" id="KW-0413">Isomerase</keyword>
<name>A0A179CXJ4_BIBTR</name>
<dbReference type="Pfam" id="PF20511">
    <property type="entry name" value="PMI_typeI_cat"/>
    <property type="match status" value="1"/>
</dbReference>
<dbReference type="GO" id="GO:0009298">
    <property type="term" value="P:GDP-mannose biosynthetic process"/>
    <property type="evidence" value="ECO:0007669"/>
    <property type="project" value="InterPro"/>
</dbReference>
<feature type="active site" evidence="7">
    <location>
        <position position="283"/>
    </location>
</feature>
<gene>
    <name evidence="10" type="ORF">F480_07500</name>
</gene>
<dbReference type="InterPro" id="IPR011051">
    <property type="entry name" value="RmlC_Cupin_sf"/>
</dbReference>
<evidence type="ECO:0000256" key="1">
    <source>
        <dbReference type="ARBA" id="ARBA00000757"/>
    </source>
</evidence>
<dbReference type="CDD" id="cd07011">
    <property type="entry name" value="cupin_PMI_type_I_N"/>
    <property type="match status" value="1"/>
</dbReference>
<dbReference type="AlphaFoldDB" id="A0A179CXJ4"/>
<dbReference type="GO" id="GO:0008270">
    <property type="term" value="F:zinc ion binding"/>
    <property type="evidence" value="ECO:0007669"/>
    <property type="project" value="InterPro"/>
</dbReference>
<comment type="similarity">
    <text evidence="2">Belongs to the mannose-6-phosphate isomerase type 1 family.</text>
</comment>
<feature type="binding site" evidence="8">
    <location>
        <position position="98"/>
    </location>
    <ligand>
        <name>Zn(2+)</name>
        <dbReference type="ChEBI" id="CHEBI:29105"/>
    </ligand>
</feature>
<evidence type="ECO:0000313" key="11">
    <source>
        <dbReference type="Proteomes" id="UP000078358"/>
    </source>
</evidence>
<dbReference type="PANTHER" id="PTHR10309">
    <property type="entry name" value="MANNOSE-6-PHOSPHATE ISOMERASE"/>
    <property type="match status" value="1"/>
</dbReference>
<evidence type="ECO:0000256" key="8">
    <source>
        <dbReference type="PIRSR" id="PIRSR001480-2"/>
    </source>
</evidence>
<dbReference type="InterPro" id="IPR046457">
    <property type="entry name" value="PMI_typeI_cat"/>
</dbReference>
<protein>
    <recommendedName>
        <fullName evidence="3">mannose-6-phosphate isomerase</fullName>
        <ecNumber evidence="3">5.3.1.8</ecNumber>
    </recommendedName>
</protein>
<dbReference type="PIRSF" id="PIRSF001480">
    <property type="entry name" value="Mannose-6-phosphate_isomerase"/>
    <property type="match status" value="1"/>
</dbReference>
<dbReference type="InterPro" id="IPR014710">
    <property type="entry name" value="RmlC-like_jellyroll"/>
</dbReference>
<evidence type="ECO:0000256" key="7">
    <source>
        <dbReference type="PIRSR" id="PIRSR001480-1"/>
    </source>
</evidence>
<dbReference type="GO" id="GO:0005975">
    <property type="term" value="P:carbohydrate metabolic process"/>
    <property type="evidence" value="ECO:0007669"/>
    <property type="project" value="InterPro"/>
</dbReference>
<dbReference type="PATRIC" id="fig|1261658.3.peg.1494"/>
<feature type="domain" description="Phosphomannose isomerase type I catalytic" evidence="9">
    <location>
        <begin position="2"/>
        <end position="151"/>
    </location>
</feature>
<proteinExistence type="inferred from homology"/>
<dbReference type="EMBL" id="JACI01000002">
    <property type="protein sequence ID" value="OAQ14228.1"/>
    <property type="molecule type" value="Genomic_DNA"/>
</dbReference>
<dbReference type="PROSITE" id="PS00965">
    <property type="entry name" value="PMI_I_1"/>
    <property type="match status" value="1"/>
</dbReference>